<name>A0A0C9VNM7_9AGAM</name>
<organism evidence="2 3">
    <name type="scientific">Hydnomerulius pinastri MD-312</name>
    <dbReference type="NCBI Taxonomy" id="994086"/>
    <lineage>
        <taxon>Eukaryota</taxon>
        <taxon>Fungi</taxon>
        <taxon>Dikarya</taxon>
        <taxon>Basidiomycota</taxon>
        <taxon>Agaricomycotina</taxon>
        <taxon>Agaricomycetes</taxon>
        <taxon>Agaricomycetidae</taxon>
        <taxon>Boletales</taxon>
        <taxon>Boletales incertae sedis</taxon>
        <taxon>Leucogyrophana</taxon>
    </lineage>
</organism>
<dbReference type="Proteomes" id="UP000053820">
    <property type="component" value="Unassembled WGS sequence"/>
</dbReference>
<feature type="signal peptide" evidence="1">
    <location>
        <begin position="1"/>
        <end position="23"/>
    </location>
</feature>
<protein>
    <submittedName>
        <fullName evidence="2">Uncharacterized protein</fullName>
    </submittedName>
</protein>
<gene>
    <name evidence="2" type="ORF">HYDPIDRAFT_170914</name>
</gene>
<reference evidence="2 3" key="1">
    <citation type="submission" date="2014-04" db="EMBL/GenBank/DDBJ databases">
        <title>Evolutionary Origins and Diversification of the Mycorrhizal Mutualists.</title>
        <authorList>
            <consortium name="DOE Joint Genome Institute"/>
            <consortium name="Mycorrhizal Genomics Consortium"/>
            <person name="Kohler A."/>
            <person name="Kuo A."/>
            <person name="Nagy L.G."/>
            <person name="Floudas D."/>
            <person name="Copeland A."/>
            <person name="Barry K.W."/>
            <person name="Cichocki N."/>
            <person name="Veneault-Fourrey C."/>
            <person name="LaButti K."/>
            <person name="Lindquist E.A."/>
            <person name="Lipzen A."/>
            <person name="Lundell T."/>
            <person name="Morin E."/>
            <person name="Murat C."/>
            <person name="Riley R."/>
            <person name="Ohm R."/>
            <person name="Sun H."/>
            <person name="Tunlid A."/>
            <person name="Henrissat B."/>
            <person name="Grigoriev I.V."/>
            <person name="Hibbett D.S."/>
            <person name="Martin F."/>
        </authorList>
    </citation>
    <scope>NUCLEOTIDE SEQUENCE [LARGE SCALE GENOMIC DNA]</scope>
    <source>
        <strain evidence="2 3">MD-312</strain>
    </source>
</reference>
<evidence type="ECO:0000313" key="3">
    <source>
        <dbReference type="Proteomes" id="UP000053820"/>
    </source>
</evidence>
<dbReference type="EMBL" id="KN839893">
    <property type="protein sequence ID" value="KIJ59245.1"/>
    <property type="molecule type" value="Genomic_DNA"/>
</dbReference>
<dbReference type="HOGENOM" id="CLU_1115876_0_0_1"/>
<feature type="chain" id="PRO_5002205531" evidence="1">
    <location>
        <begin position="24"/>
        <end position="249"/>
    </location>
</feature>
<proteinExistence type="predicted"/>
<accession>A0A0C9VNM7</accession>
<keyword evidence="3" id="KW-1185">Reference proteome</keyword>
<evidence type="ECO:0000256" key="1">
    <source>
        <dbReference type="SAM" id="SignalP"/>
    </source>
</evidence>
<evidence type="ECO:0000313" key="2">
    <source>
        <dbReference type="EMBL" id="KIJ59245.1"/>
    </source>
</evidence>
<keyword evidence="1" id="KW-0732">Signal</keyword>
<dbReference type="AlphaFoldDB" id="A0A0C9VNM7"/>
<sequence>MPTKLVRCFFSLKISFLSATTYAHPVCIIATDYQPDGGTQERVYCKHKSNINLQAFVQKWRSSNTVRDLDSDEEDLASTLLPGSHESENSGDEVKAAGLETREDGDVEEQDVEAPHLNNNILVADVEEKKKQGKKARWSPSVVLAAVSTPTNGAPTNSKIKEDHSYCCLEEATQASPYLMEKLQAVKQDPATLSEMLEYVWYGISQLHVYGIHGTPDAIKAKVKWLLDHNSFLYGELDVQVGIFLDSVN</sequence>